<protein>
    <submittedName>
        <fullName evidence="1">Uncharacterized protein</fullName>
    </submittedName>
</protein>
<name>A0A8S1A3S9_ARCPL</name>
<comment type="caution">
    <text evidence="1">The sequence shown here is derived from an EMBL/GenBank/DDBJ whole genome shotgun (WGS) entry which is preliminary data.</text>
</comment>
<gene>
    <name evidence="1" type="ORF">APLA_LOCUS9556</name>
</gene>
<evidence type="ECO:0000313" key="2">
    <source>
        <dbReference type="Proteomes" id="UP000494256"/>
    </source>
</evidence>
<sequence length="86" mass="9588">MPLIIINQDALNQNVRLARGYRLPLQKLALISKYGTAANRHGTLIKSIESCKKTCPLSAPRLLTFQVSLQQFAVAPLCEWPLPTPF</sequence>
<dbReference type="OrthoDB" id="434092at2759"/>
<accession>A0A8S1A3S9</accession>
<dbReference type="EMBL" id="CADEBD010000310">
    <property type="protein sequence ID" value="CAB3241629.1"/>
    <property type="molecule type" value="Genomic_DNA"/>
</dbReference>
<dbReference type="AlphaFoldDB" id="A0A8S1A3S9"/>
<proteinExistence type="predicted"/>
<organism evidence="1 2">
    <name type="scientific">Arctia plantaginis</name>
    <name type="common">Wood tiger moth</name>
    <name type="synonym">Phalaena plantaginis</name>
    <dbReference type="NCBI Taxonomy" id="874455"/>
    <lineage>
        <taxon>Eukaryota</taxon>
        <taxon>Metazoa</taxon>
        <taxon>Ecdysozoa</taxon>
        <taxon>Arthropoda</taxon>
        <taxon>Hexapoda</taxon>
        <taxon>Insecta</taxon>
        <taxon>Pterygota</taxon>
        <taxon>Neoptera</taxon>
        <taxon>Endopterygota</taxon>
        <taxon>Lepidoptera</taxon>
        <taxon>Glossata</taxon>
        <taxon>Ditrysia</taxon>
        <taxon>Noctuoidea</taxon>
        <taxon>Erebidae</taxon>
        <taxon>Arctiinae</taxon>
        <taxon>Arctia</taxon>
    </lineage>
</organism>
<evidence type="ECO:0000313" key="1">
    <source>
        <dbReference type="EMBL" id="CAB3241629.1"/>
    </source>
</evidence>
<dbReference type="Proteomes" id="UP000494256">
    <property type="component" value="Unassembled WGS sequence"/>
</dbReference>
<reference evidence="1 2" key="1">
    <citation type="submission" date="2020-04" db="EMBL/GenBank/DDBJ databases">
        <authorList>
            <person name="Wallbank WR R."/>
            <person name="Pardo Diaz C."/>
            <person name="Kozak K."/>
            <person name="Martin S."/>
            <person name="Jiggins C."/>
            <person name="Moest M."/>
            <person name="Warren A I."/>
            <person name="Byers J.R.P. K."/>
            <person name="Montejo-Kovacevich G."/>
            <person name="Yen C E."/>
        </authorList>
    </citation>
    <scope>NUCLEOTIDE SEQUENCE [LARGE SCALE GENOMIC DNA]</scope>
</reference>